<dbReference type="OrthoDB" id="485032at2"/>
<dbReference type="Proteomes" id="UP000254939">
    <property type="component" value="Unassembled WGS sequence"/>
</dbReference>
<dbReference type="PROSITE" id="PS51819">
    <property type="entry name" value="VOC"/>
    <property type="match status" value="1"/>
</dbReference>
<organism evidence="2 3">
    <name type="scientific">Rhizobium grahamii</name>
    <dbReference type="NCBI Taxonomy" id="1120045"/>
    <lineage>
        <taxon>Bacteria</taxon>
        <taxon>Pseudomonadati</taxon>
        <taxon>Pseudomonadota</taxon>
        <taxon>Alphaproteobacteria</taxon>
        <taxon>Hyphomicrobiales</taxon>
        <taxon>Rhizobiaceae</taxon>
        <taxon>Rhizobium/Agrobacterium group</taxon>
        <taxon>Rhizobium</taxon>
    </lineage>
</organism>
<feature type="domain" description="VOC" evidence="1">
    <location>
        <begin position="20"/>
        <end position="156"/>
    </location>
</feature>
<sequence>MTTEERSTQSATAVNDIDMKLEVVVIPVSDVDRSKSFYTGLGWRLDADVSGADGFRVVQVTPPGSPCSVIFGSNVTAAVPGSAQGLHLIVSDIEMAHAALAARGPEMSGVFHDAGGVFHHKGTDGRLPGPHPSRASYGSFASFSDPDGNGWLFQEVTTRLPGRVDAKGATFSSTADLAHALRRVAEAHGEHEKRMGGKHDEAWPEWYAEYMVSEQSGGPLPT</sequence>
<proteinExistence type="predicted"/>
<dbReference type="EMBL" id="NAAC01000045">
    <property type="protein sequence ID" value="RDJ02931.1"/>
    <property type="molecule type" value="Genomic_DNA"/>
</dbReference>
<reference evidence="2 3" key="1">
    <citation type="submission" date="2017-03" db="EMBL/GenBank/DDBJ databases">
        <title>Genome analysis of Rhizobial strains effectives or ineffectives for nitrogen fixation isolated from bean seeds.</title>
        <authorList>
            <person name="Peralta H."/>
            <person name="Aguilar-Vera A."/>
            <person name="Mora Y."/>
            <person name="Vargas-Lagunas C."/>
            <person name="Girard L."/>
            <person name="Mora J."/>
        </authorList>
    </citation>
    <scope>NUCLEOTIDE SEQUENCE [LARGE SCALE GENOMIC DNA]</scope>
    <source>
        <strain evidence="2 3">CCGM3</strain>
    </source>
</reference>
<comment type="caution">
    <text evidence="2">The sequence shown here is derived from an EMBL/GenBank/DDBJ whole genome shotgun (WGS) entry which is preliminary data.</text>
</comment>
<evidence type="ECO:0000313" key="3">
    <source>
        <dbReference type="Proteomes" id="UP000254939"/>
    </source>
</evidence>
<dbReference type="RefSeq" id="WP_114715643.1">
    <property type="nucleotide sequence ID" value="NZ_KZ857269.1"/>
</dbReference>
<dbReference type="InterPro" id="IPR029068">
    <property type="entry name" value="Glyas_Bleomycin-R_OHBP_Dase"/>
</dbReference>
<dbReference type="InterPro" id="IPR004360">
    <property type="entry name" value="Glyas_Fos-R_dOase_dom"/>
</dbReference>
<dbReference type="Gene3D" id="3.10.180.10">
    <property type="entry name" value="2,3-Dihydroxybiphenyl 1,2-Dioxygenase, domain 1"/>
    <property type="match status" value="1"/>
</dbReference>
<evidence type="ECO:0000313" key="2">
    <source>
        <dbReference type="EMBL" id="RDJ02931.1"/>
    </source>
</evidence>
<name>A0A370KF30_9HYPH</name>
<evidence type="ECO:0000259" key="1">
    <source>
        <dbReference type="PROSITE" id="PS51819"/>
    </source>
</evidence>
<accession>A0A370KF30</accession>
<dbReference type="AlphaFoldDB" id="A0A370KF30"/>
<dbReference type="Pfam" id="PF00903">
    <property type="entry name" value="Glyoxalase"/>
    <property type="match status" value="1"/>
</dbReference>
<dbReference type="SUPFAM" id="SSF54593">
    <property type="entry name" value="Glyoxalase/Bleomycin resistance protein/Dihydroxybiphenyl dioxygenase"/>
    <property type="match status" value="1"/>
</dbReference>
<dbReference type="InterPro" id="IPR037523">
    <property type="entry name" value="VOC_core"/>
</dbReference>
<gene>
    <name evidence="2" type="ORF">B5K06_30985</name>
</gene>
<protein>
    <submittedName>
        <fullName evidence="2">Glyoxalase</fullName>
    </submittedName>
</protein>